<reference evidence="2" key="1">
    <citation type="submission" date="2023-03" db="EMBL/GenBank/DDBJ databases">
        <title>Massive genome expansion in bonnet fungi (Mycena s.s.) driven by repeated elements and novel gene families across ecological guilds.</title>
        <authorList>
            <consortium name="Lawrence Berkeley National Laboratory"/>
            <person name="Harder C.B."/>
            <person name="Miyauchi S."/>
            <person name="Viragh M."/>
            <person name="Kuo A."/>
            <person name="Thoen E."/>
            <person name="Andreopoulos B."/>
            <person name="Lu D."/>
            <person name="Skrede I."/>
            <person name="Drula E."/>
            <person name="Henrissat B."/>
            <person name="Morin E."/>
            <person name="Kohler A."/>
            <person name="Barry K."/>
            <person name="LaButti K."/>
            <person name="Morin E."/>
            <person name="Salamov A."/>
            <person name="Lipzen A."/>
            <person name="Mereny Z."/>
            <person name="Hegedus B."/>
            <person name="Baldrian P."/>
            <person name="Stursova M."/>
            <person name="Weitz H."/>
            <person name="Taylor A."/>
            <person name="Grigoriev I.V."/>
            <person name="Nagy L.G."/>
            <person name="Martin F."/>
            <person name="Kauserud H."/>
        </authorList>
    </citation>
    <scope>NUCLEOTIDE SEQUENCE</scope>
    <source>
        <strain evidence="2">9144</strain>
    </source>
</reference>
<organism evidence="2 3">
    <name type="scientific">Mycena pura</name>
    <dbReference type="NCBI Taxonomy" id="153505"/>
    <lineage>
        <taxon>Eukaryota</taxon>
        <taxon>Fungi</taxon>
        <taxon>Dikarya</taxon>
        <taxon>Basidiomycota</taxon>
        <taxon>Agaricomycotina</taxon>
        <taxon>Agaricomycetes</taxon>
        <taxon>Agaricomycetidae</taxon>
        <taxon>Agaricales</taxon>
        <taxon>Marasmiineae</taxon>
        <taxon>Mycenaceae</taxon>
        <taxon>Mycena</taxon>
    </lineage>
</organism>
<dbReference type="EMBL" id="JARJCW010000033">
    <property type="protein sequence ID" value="KAJ7208658.1"/>
    <property type="molecule type" value="Genomic_DNA"/>
</dbReference>
<name>A0AAD6VC88_9AGAR</name>
<evidence type="ECO:0000313" key="2">
    <source>
        <dbReference type="EMBL" id="KAJ7208658.1"/>
    </source>
</evidence>
<dbReference type="Proteomes" id="UP001219525">
    <property type="component" value="Unassembled WGS sequence"/>
</dbReference>
<feature type="region of interest" description="Disordered" evidence="1">
    <location>
        <begin position="183"/>
        <end position="202"/>
    </location>
</feature>
<sequence length="216" mass="24750">MEDVRIEILNTHSSLKSVASVHTRSNGPCMEKGTIFMYLMRRYRMVKLLASTVYVERDGWVFLGESEKPELKLGKQDSQLRTLTPCQWGDQQMIPKWSAPKQPFQRQAPRYDCMYTEVIVVDVPNAIVPLAIHGSGVTCMLLERRAEDDDKNLNWRGKSGCATYRRIYIFVRRQSSAVPSTLLRTRKKAESPEPGLSSPVHDNSRMHAQMVIHLLD</sequence>
<proteinExistence type="predicted"/>
<evidence type="ECO:0000256" key="1">
    <source>
        <dbReference type="SAM" id="MobiDB-lite"/>
    </source>
</evidence>
<keyword evidence="3" id="KW-1185">Reference proteome</keyword>
<dbReference type="AlphaFoldDB" id="A0AAD6VC88"/>
<protein>
    <submittedName>
        <fullName evidence="2">Uncharacterized protein</fullName>
    </submittedName>
</protein>
<gene>
    <name evidence="2" type="ORF">GGX14DRAFT_395810</name>
</gene>
<accession>A0AAD6VC88</accession>
<comment type="caution">
    <text evidence="2">The sequence shown here is derived from an EMBL/GenBank/DDBJ whole genome shotgun (WGS) entry which is preliminary data.</text>
</comment>
<evidence type="ECO:0000313" key="3">
    <source>
        <dbReference type="Proteomes" id="UP001219525"/>
    </source>
</evidence>